<dbReference type="Gene3D" id="1.20.58.430">
    <property type="entry name" value="Type IV secretion system, VirB5-domain"/>
    <property type="match status" value="1"/>
</dbReference>
<dbReference type="InterPro" id="IPR023220">
    <property type="entry name" value="T4SS_VirB5-domain"/>
</dbReference>
<proteinExistence type="predicted"/>
<reference evidence="2" key="2">
    <citation type="journal article" date="2013" name="PLoS ONE">
        <title>Deciphering bartonella diversity, recombination, and host specificity in a rodent community.</title>
        <authorList>
            <person name="Buffet J.P."/>
            <person name="Pisanu B."/>
            <person name="Brisse S."/>
            <person name="Roussel S."/>
            <person name="Felix B."/>
            <person name="Halos L."/>
            <person name="Chapuis J.L."/>
            <person name="Vayssier-Taussat M."/>
        </authorList>
    </citation>
    <scope>NUCLEOTIDE SEQUENCE</scope>
    <source>
        <strain evidence="2">A296</strain>
    </source>
</reference>
<sequence length="163" mass="18034">MATYILSKETSSMKPLYLITLLSLCSTSLLSLCSISYAVSQTDTETYYQNAIQASSGSEISDLETAKSVYASAVANQEKIKEINNKLSQKLTPEQKAALQTELAILQANLQADILKLQASAIIKSESAQSKEQEREQEQQKNQEAVQQTLQEQLEQAKTKLKL</sequence>
<name>K9MYQ3_9HYPH</name>
<evidence type="ECO:0000313" key="2">
    <source>
        <dbReference type="EMBL" id="AFY07850.1"/>
    </source>
</evidence>
<reference evidence="2" key="1">
    <citation type="submission" date="2012-09" db="EMBL/GenBank/DDBJ databases">
        <authorList>
            <person name="Buffet J.-P."/>
            <person name="Pisanu B."/>
            <person name="Brisse S."/>
            <person name="Felix B."/>
            <person name="Halos L."/>
            <person name="Chapuis J.-L."/>
            <person name="Vayssier M."/>
        </authorList>
    </citation>
    <scope>NUCLEOTIDE SEQUENCE</scope>
    <source>
        <strain evidence="2">A296</strain>
    </source>
</reference>
<organism evidence="2">
    <name type="scientific">Bartonella sp. A296</name>
    <dbReference type="NCBI Taxonomy" id="1263576"/>
    <lineage>
        <taxon>Bacteria</taxon>
        <taxon>Pseudomonadati</taxon>
        <taxon>Pseudomonadota</taxon>
        <taxon>Alphaproteobacteria</taxon>
        <taxon>Hyphomicrobiales</taxon>
        <taxon>Bartonellaceae</taxon>
        <taxon>Bartonella</taxon>
    </lineage>
</organism>
<dbReference type="SUPFAM" id="SSF101082">
    <property type="entry name" value="Typo IV secretion system protein TraC"/>
    <property type="match status" value="1"/>
</dbReference>
<feature type="compositionally biased region" description="Basic and acidic residues" evidence="1">
    <location>
        <begin position="129"/>
        <end position="141"/>
    </location>
</feature>
<protein>
    <submittedName>
        <fullName evidence="2">VirB5</fullName>
    </submittedName>
</protein>
<accession>K9MYQ3</accession>
<dbReference type="AlphaFoldDB" id="K9MYQ3"/>
<dbReference type="EMBL" id="JX846493">
    <property type="protein sequence ID" value="AFY07850.1"/>
    <property type="molecule type" value="Genomic_DNA"/>
</dbReference>
<feature type="region of interest" description="Disordered" evidence="1">
    <location>
        <begin position="126"/>
        <end position="146"/>
    </location>
</feature>
<gene>
    <name evidence="2" type="primary">virB5</name>
</gene>
<evidence type="ECO:0000256" key="1">
    <source>
        <dbReference type="SAM" id="MobiDB-lite"/>
    </source>
</evidence>